<comment type="caution">
    <text evidence="6">The sequence shown here is derived from an EMBL/GenBank/DDBJ whole genome shotgun (WGS) entry which is preliminary data.</text>
</comment>
<name>A0A4Q9VLC1_9HYPH</name>
<dbReference type="OrthoDB" id="9808637at2"/>
<dbReference type="Gene3D" id="1.20.1550.10">
    <property type="entry name" value="DsbB-like"/>
    <property type="match status" value="1"/>
</dbReference>
<dbReference type="GO" id="GO:0016020">
    <property type="term" value="C:membrane"/>
    <property type="evidence" value="ECO:0007669"/>
    <property type="project" value="UniProtKB-SubCell"/>
</dbReference>
<keyword evidence="4 5" id="KW-0472">Membrane</keyword>
<comment type="subcellular location">
    <subcellularLocation>
        <location evidence="1">Membrane</location>
        <topology evidence="1">Multi-pass membrane protein</topology>
    </subcellularLocation>
</comment>
<evidence type="ECO:0000256" key="3">
    <source>
        <dbReference type="ARBA" id="ARBA00022989"/>
    </source>
</evidence>
<feature type="transmembrane region" description="Helical" evidence="5">
    <location>
        <begin position="50"/>
        <end position="68"/>
    </location>
</feature>
<feature type="transmembrane region" description="Helical" evidence="5">
    <location>
        <begin position="147"/>
        <end position="168"/>
    </location>
</feature>
<evidence type="ECO:0000256" key="2">
    <source>
        <dbReference type="ARBA" id="ARBA00022692"/>
    </source>
</evidence>
<organism evidence="6 7">
    <name type="scientific">Siculibacillus lacustris</name>
    <dbReference type="NCBI Taxonomy" id="1549641"/>
    <lineage>
        <taxon>Bacteria</taxon>
        <taxon>Pseudomonadati</taxon>
        <taxon>Pseudomonadota</taxon>
        <taxon>Alphaproteobacteria</taxon>
        <taxon>Hyphomicrobiales</taxon>
        <taxon>Ancalomicrobiaceae</taxon>
        <taxon>Siculibacillus</taxon>
    </lineage>
</organism>
<evidence type="ECO:0000256" key="5">
    <source>
        <dbReference type="SAM" id="Phobius"/>
    </source>
</evidence>
<dbReference type="AlphaFoldDB" id="A0A4Q9VLC1"/>
<proteinExistence type="predicted"/>
<protein>
    <submittedName>
        <fullName evidence="6">Disulfide bond formation protein B</fullName>
    </submittedName>
</protein>
<gene>
    <name evidence="6" type="ORF">EYW49_14210</name>
</gene>
<keyword evidence="2 5" id="KW-0812">Transmembrane</keyword>
<dbReference type="GO" id="GO:0006457">
    <property type="term" value="P:protein folding"/>
    <property type="evidence" value="ECO:0007669"/>
    <property type="project" value="InterPro"/>
</dbReference>
<dbReference type="GO" id="GO:0015035">
    <property type="term" value="F:protein-disulfide reductase activity"/>
    <property type="evidence" value="ECO:0007669"/>
    <property type="project" value="InterPro"/>
</dbReference>
<feature type="transmembrane region" description="Helical" evidence="5">
    <location>
        <begin position="75"/>
        <end position="95"/>
    </location>
</feature>
<evidence type="ECO:0000256" key="1">
    <source>
        <dbReference type="ARBA" id="ARBA00004141"/>
    </source>
</evidence>
<evidence type="ECO:0000313" key="6">
    <source>
        <dbReference type="EMBL" id="TBW36257.1"/>
    </source>
</evidence>
<accession>A0A4Q9VLC1</accession>
<dbReference type="InterPro" id="IPR024199">
    <property type="entry name" value="Uncharacterised_DsbB"/>
</dbReference>
<dbReference type="EMBL" id="SJFN01000021">
    <property type="protein sequence ID" value="TBW36257.1"/>
    <property type="molecule type" value="Genomic_DNA"/>
</dbReference>
<feature type="transmembrane region" description="Helical" evidence="5">
    <location>
        <begin position="12"/>
        <end position="38"/>
    </location>
</feature>
<dbReference type="PIRSF" id="PIRSF033913">
    <property type="entry name" value="S-S_format_DsbB"/>
    <property type="match status" value="1"/>
</dbReference>
<reference evidence="6 7" key="1">
    <citation type="submission" date="2019-02" db="EMBL/GenBank/DDBJ databases">
        <title>Siculibacillus lacustris gen. nov., sp. nov., a new rosette-forming bacterium isolated from a freshwater crater lake (Lake St. Ana, Romania).</title>
        <authorList>
            <person name="Felfoldi T."/>
            <person name="Marton Z."/>
            <person name="Szabo A."/>
            <person name="Mentes A."/>
            <person name="Boka K."/>
            <person name="Marialigeti K."/>
            <person name="Mathe I."/>
            <person name="Koncz M."/>
            <person name="Schumann P."/>
            <person name="Toth E."/>
        </authorList>
    </citation>
    <scope>NUCLEOTIDE SEQUENCE [LARGE SCALE GENOMIC DNA]</scope>
    <source>
        <strain evidence="6 7">SA-279</strain>
    </source>
</reference>
<dbReference type="InterPro" id="IPR023380">
    <property type="entry name" value="DsbB-like_sf"/>
</dbReference>
<dbReference type="Proteomes" id="UP000292781">
    <property type="component" value="Unassembled WGS sequence"/>
</dbReference>
<dbReference type="Pfam" id="PF02600">
    <property type="entry name" value="DsbB"/>
    <property type="match status" value="1"/>
</dbReference>
<keyword evidence="3 5" id="KW-1133">Transmembrane helix</keyword>
<dbReference type="InterPro" id="IPR003752">
    <property type="entry name" value="DiS_bond_form_DsbB/BdbC"/>
</dbReference>
<evidence type="ECO:0000256" key="4">
    <source>
        <dbReference type="ARBA" id="ARBA00023136"/>
    </source>
</evidence>
<keyword evidence="7" id="KW-1185">Reference proteome</keyword>
<sequence>MPTFGLERPRATVAGLLALAAVAIVATAWGFELIGGFIPCKLCLEQREPYYLGAVVAAVAFASERFGGPALVARLAFLVLAGLFAWGLSVAIYQAGAEWAFWPGPTDCGAVRGVSVPMNASDLLGSLEKTHIVDCTKAQIRILGLSFAGWNVPTSLGLIAVSLIGFALPRRTAA</sequence>
<evidence type="ECO:0000313" key="7">
    <source>
        <dbReference type="Proteomes" id="UP000292781"/>
    </source>
</evidence>
<dbReference type="SUPFAM" id="SSF158442">
    <property type="entry name" value="DsbB-like"/>
    <property type="match status" value="1"/>
</dbReference>
<dbReference type="RefSeq" id="WP_131310253.1">
    <property type="nucleotide sequence ID" value="NZ_SJFN01000021.1"/>
</dbReference>